<dbReference type="InterPro" id="IPR015311">
    <property type="entry name" value="DFF40_C"/>
</dbReference>
<dbReference type="GO" id="GO:0005737">
    <property type="term" value="C:cytoplasm"/>
    <property type="evidence" value="ECO:0007669"/>
    <property type="project" value="InterPro"/>
</dbReference>
<dbReference type="PANTHER" id="PTHR13067">
    <property type="entry name" value="CASPASE-ACTIVATED DNASE"/>
    <property type="match status" value="1"/>
</dbReference>
<dbReference type="Pfam" id="PF02017">
    <property type="entry name" value="CIDE-N"/>
    <property type="match status" value="1"/>
</dbReference>
<evidence type="ECO:0000256" key="1">
    <source>
        <dbReference type="ARBA" id="ARBA00022703"/>
    </source>
</evidence>
<dbReference type="SMART" id="SM00266">
    <property type="entry name" value="CAD"/>
    <property type="match status" value="1"/>
</dbReference>
<dbReference type="SUPFAM" id="SSF54060">
    <property type="entry name" value="His-Me finger endonucleases"/>
    <property type="match status" value="1"/>
</dbReference>
<dbReference type="GO" id="GO:0004520">
    <property type="term" value="F:DNA endonuclease activity"/>
    <property type="evidence" value="ECO:0007669"/>
    <property type="project" value="InterPro"/>
</dbReference>
<dbReference type="SUPFAM" id="SSF54277">
    <property type="entry name" value="CAD &amp; PB1 domains"/>
    <property type="match status" value="1"/>
</dbReference>
<dbReference type="Gene3D" id="3.10.20.10">
    <property type="match status" value="1"/>
</dbReference>
<accession>A0A146LWA4</accession>
<dbReference type="InterPro" id="IPR003508">
    <property type="entry name" value="CIDE-N_dom"/>
</dbReference>
<dbReference type="InterPro" id="IPR044925">
    <property type="entry name" value="His-Me_finger_sf"/>
</dbReference>
<organism evidence="4">
    <name type="scientific">Lygus hesperus</name>
    <name type="common">Western plant bug</name>
    <dbReference type="NCBI Taxonomy" id="30085"/>
    <lineage>
        <taxon>Eukaryota</taxon>
        <taxon>Metazoa</taxon>
        <taxon>Ecdysozoa</taxon>
        <taxon>Arthropoda</taxon>
        <taxon>Hexapoda</taxon>
        <taxon>Insecta</taxon>
        <taxon>Pterygota</taxon>
        <taxon>Neoptera</taxon>
        <taxon>Paraneoptera</taxon>
        <taxon>Hemiptera</taxon>
        <taxon>Heteroptera</taxon>
        <taxon>Panheteroptera</taxon>
        <taxon>Cimicomorpha</taxon>
        <taxon>Miridae</taxon>
        <taxon>Mirini</taxon>
        <taxon>Lygus</taxon>
    </lineage>
</organism>
<dbReference type="PANTHER" id="PTHR13067:SF2">
    <property type="entry name" value="CASPASE-ACTIVATED DNASE"/>
    <property type="match status" value="1"/>
</dbReference>
<dbReference type="PROSITE" id="PS51135">
    <property type="entry name" value="CIDE_N"/>
    <property type="match status" value="1"/>
</dbReference>
<dbReference type="GO" id="GO:0005634">
    <property type="term" value="C:nucleus"/>
    <property type="evidence" value="ECO:0007669"/>
    <property type="project" value="InterPro"/>
</dbReference>
<feature type="domain" description="CIDE-N" evidence="3">
    <location>
        <begin position="39"/>
        <end position="115"/>
    </location>
</feature>
<gene>
    <name evidence="4" type="primary">Dffb</name>
    <name evidence="4" type="ORF">g.25335</name>
</gene>
<dbReference type="Pfam" id="PF09230">
    <property type="entry name" value="DFF40"/>
    <property type="match status" value="1"/>
</dbReference>
<dbReference type="EMBL" id="GDHC01006685">
    <property type="protein sequence ID" value="JAQ11944.1"/>
    <property type="molecule type" value="Transcribed_RNA"/>
</dbReference>
<evidence type="ECO:0000313" key="4">
    <source>
        <dbReference type="EMBL" id="JAQ11944.1"/>
    </source>
</evidence>
<dbReference type="GO" id="GO:0006309">
    <property type="term" value="P:apoptotic DNA fragmentation"/>
    <property type="evidence" value="ECO:0007669"/>
    <property type="project" value="InterPro"/>
</dbReference>
<evidence type="ECO:0000256" key="2">
    <source>
        <dbReference type="PROSITE-ProRule" id="PRU00447"/>
    </source>
</evidence>
<name>A0A146LWA4_LYGHE</name>
<reference evidence="4" key="1">
    <citation type="journal article" date="2016" name="Gigascience">
        <title>De novo construction of an expanded transcriptome assembly for the western tarnished plant bug, Lygus hesperus.</title>
        <authorList>
            <person name="Tassone E.E."/>
            <person name="Geib S.M."/>
            <person name="Hall B."/>
            <person name="Fabrick J.A."/>
            <person name="Brent C.S."/>
            <person name="Hull J.J."/>
        </authorList>
    </citation>
    <scope>NUCLEOTIDE SEQUENCE</scope>
</reference>
<keyword evidence="1 2" id="KW-0053">Apoptosis</keyword>
<dbReference type="GO" id="GO:0016787">
    <property type="term" value="F:hydrolase activity"/>
    <property type="evidence" value="ECO:0007669"/>
    <property type="project" value="InterPro"/>
</dbReference>
<proteinExistence type="predicted"/>
<evidence type="ECO:0000259" key="3">
    <source>
        <dbReference type="PROSITE" id="PS51135"/>
    </source>
</evidence>
<sequence>FLFPAALILLRTYLRTFFKFGQTLSSISYLPIEIHAPICFQGYKVTNASRTKTVGIASFSLADLIGKACKKFQVPPSDVSLYLGDGTLVDSEEYFATIPAQTVLSLVKKGDKFLTGADVIYNALKLLNVEFLKTGELAQDFLQDDIKEKIRVLSEAVNLKDKEEPFEDWLKGVETSCKNKESFMESRCRDRIKSYLYKATADIKASPRYRTHSRELNRLVLDLKTLLTKNSYQGVYFNRNRSTEALCDSSGLFKCQGAWSKSLCNHCGGTGHTINPYLSRETRIVFSTWNLDHRIERSRTIVPKVLETVELLKDGLTLNVRRIYDLLFTTCNLKLVHIVCHDKGAHTTAVCETKELLLSTTSELKEPKKAENTLKGATIVRSPAS</sequence>
<feature type="non-terminal residue" evidence="4">
    <location>
        <position position="1"/>
    </location>
</feature>
<dbReference type="AlphaFoldDB" id="A0A146LWA4"/>
<dbReference type="InterPro" id="IPR039729">
    <property type="entry name" value="DFF40"/>
</dbReference>
<protein>
    <submittedName>
        <fullName evidence="4">DNAation factor subunit beta</fullName>
    </submittedName>
</protein>